<dbReference type="RefSeq" id="WP_119049132.1">
    <property type="nucleotide sequence ID" value="NZ_CP032157.1"/>
</dbReference>
<dbReference type="PANTHER" id="PTHR34109">
    <property type="entry name" value="BNAUNNG04460D PROTEIN-RELATED"/>
    <property type="match status" value="1"/>
</dbReference>
<dbReference type="KEGG" id="pseg:D3H65_04560"/>
<dbReference type="InterPro" id="IPR029068">
    <property type="entry name" value="Glyas_Bleomycin-R_OHBP_Dase"/>
</dbReference>
<dbReference type="PROSITE" id="PS51819">
    <property type="entry name" value="VOC"/>
    <property type="match status" value="2"/>
</dbReference>
<evidence type="ECO:0000313" key="2">
    <source>
        <dbReference type="EMBL" id="AXY73294.1"/>
    </source>
</evidence>
<accession>A0A3B7MG25</accession>
<dbReference type="OrthoDB" id="66829at2"/>
<dbReference type="Proteomes" id="UP000263900">
    <property type="component" value="Chromosome"/>
</dbReference>
<dbReference type="Gene3D" id="3.10.180.10">
    <property type="entry name" value="2,3-Dihydroxybiphenyl 1,2-Dioxygenase, domain 1"/>
    <property type="match status" value="2"/>
</dbReference>
<organism evidence="2 3">
    <name type="scientific">Paraflavitalea soli</name>
    <dbReference type="NCBI Taxonomy" id="2315862"/>
    <lineage>
        <taxon>Bacteria</taxon>
        <taxon>Pseudomonadati</taxon>
        <taxon>Bacteroidota</taxon>
        <taxon>Chitinophagia</taxon>
        <taxon>Chitinophagales</taxon>
        <taxon>Chitinophagaceae</taxon>
        <taxon>Paraflavitalea</taxon>
    </lineage>
</organism>
<dbReference type="Pfam" id="PF00903">
    <property type="entry name" value="Glyoxalase"/>
    <property type="match status" value="2"/>
</dbReference>
<evidence type="ECO:0000259" key="1">
    <source>
        <dbReference type="PROSITE" id="PS51819"/>
    </source>
</evidence>
<feature type="domain" description="VOC" evidence="1">
    <location>
        <begin position="8"/>
        <end position="132"/>
    </location>
</feature>
<keyword evidence="3" id="KW-1185">Reference proteome</keyword>
<dbReference type="EMBL" id="CP032157">
    <property type="protein sequence ID" value="AXY73294.1"/>
    <property type="molecule type" value="Genomic_DNA"/>
</dbReference>
<proteinExistence type="predicted"/>
<reference evidence="2 3" key="1">
    <citation type="submission" date="2018-09" db="EMBL/GenBank/DDBJ databases">
        <title>Genome sequencing of strain 6GH32-13.</title>
        <authorList>
            <person name="Weon H.-Y."/>
            <person name="Heo J."/>
            <person name="Kwon S.-W."/>
        </authorList>
    </citation>
    <scope>NUCLEOTIDE SEQUENCE [LARGE SCALE GENOMIC DNA]</scope>
    <source>
        <strain evidence="2 3">5GH32-13</strain>
    </source>
</reference>
<evidence type="ECO:0000313" key="3">
    <source>
        <dbReference type="Proteomes" id="UP000263900"/>
    </source>
</evidence>
<dbReference type="InterPro" id="IPR004360">
    <property type="entry name" value="Glyas_Fos-R_dOase_dom"/>
</dbReference>
<dbReference type="SUPFAM" id="SSF54593">
    <property type="entry name" value="Glyoxalase/Bleomycin resistance protein/Dihydroxybiphenyl dioxygenase"/>
    <property type="match status" value="2"/>
</dbReference>
<feature type="domain" description="VOC" evidence="1">
    <location>
        <begin position="148"/>
        <end position="258"/>
    </location>
</feature>
<protein>
    <recommendedName>
        <fullName evidence="1">VOC domain-containing protein</fullName>
    </recommendedName>
</protein>
<gene>
    <name evidence="2" type="ORF">D3H65_04560</name>
</gene>
<name>A0A3B7MG25_9BACT</name>
<dbReference type="InterPro" id="IPR037523">
    <property type="entry name" value="VOC_core"/>
</dbReference>
<dbReference type="AlphaFoldDB" id="A0A3B7MG25"/>
<sequence>MNTILKPSIISPVSRYLPVSDVTRSVTFYCNVLGFEEVTPASKSSIPSQAEVVYGPARIQFYTEADTVDSSDPMSVRGSAMVFFEVEEVVSMHAAIAARGGQVTRPEKVNWIKIELFEVRDPDGHALWFGKSYHGFYADLHAEAGQGQLRKIMPTFPLTNVPAGVAYYRDVLGFSVNYQQHDLGVMDRDSIRIILTVRTAQTTGIGSCCVYIYNADALYEELLAKGANLPSPPVSQPWGLREFTAIDPEGNVICFAQTFE</sequence>